<accession>A0A2K2DKT9</accession>
<feature type="compositionally biased region" description="Basic residues" evidence="1">
    <location>
        <begin position="81"/>
        <end position="92"/>
    </location>
</feature>
<evidence type="ECO:0000313" key="4">
    <source>
        <dbReference type="Proteomes" id="UP000008810"/>
    </source>
</evidence>
<dbReference type="InParanoid" id="A0A2K2DKT9"/>
<evidence type="ECO:0000256" key="1">
    <source>
        <dbReference type="SAM" id="MobiDB-lite"/>
    </source>
</evidence>
<proteinExistence type="predicted"/>
<dbReference type="AlphaFoldDB" id="A0A2K2DKT9"/>
<evidence type="ECO:0000313" key="2">
    <source>
        <dbReference type="EMBL" id="PNT74900.1"/>
    </source>
</evidence>
<reference evidence="2 3" key="1">
    <citation type="journal article" date="2010" name="Nature">
        <title>Genome sequencing and analysis of the model grass Brachypodium distachyon.</title>
        <authorList>
            <consortium name="International Brachypodium Initiative"/>
        </authorList>
    </citation>
    <scope>NUCLEOTIDE SEQUENCE [LARGE SCALE GENOMIC DNA]</scope>
    <source>
        <strain evidence="2 3">Bd21</strain>
    </source>
</reference>
<feature type="compositionally biased region" description="Low complexity" evidence="1">
    <location>
        <begin position="7"/>
        <end position="24"/>
    </location>
</feature>
<feature type="compositionally biased region" description="Basic and acidic residues" evidence="1">
    <location>
        <begin position="154"/>
        <end position="179"/>
    </location>
</feature>
<feature type="compositionally biased region" description="Low complexity" evidence="1">
    <location>
        <begin position="59"/>
        <end position="72"/>
    </location>
</feature>
<feature type="region of interest" description="Disordered" evidence="1">
    <location>
        <begin position="1"/>
        <end position="192"/>
    </location>
</feature>
<reference evidence="3" key="3">
    <citation type="submission" date="2018-08" db="UniProtKB">
        <authorList>
            <consortium name="EnsemblPlants"/>
        </authorList>
    </citation>
    <scope>IDENTIFICATION</scope>
    <source>
        <strain evidence="3">cv. Bd21</strain>
    </source>
</reference>
<reference evidence="2" key="2">
    <citation type="submission" date="2017-06" db="EMBL/GenBank/DDBJ databases">
        <title>WGS assembly of Brachypodium distachyon.</title>
        <authorList>
            <consortium name="The International Brachypodium Initiative"/>
            <person name="Lucas S."/>
            <person name="Harmon-Smith M."/>
            <person name="Lail K."/>
            <person name="Tice H."/>
            <person name="Grimwood J."/>
            <person name="Bruce D."/>
            <person name="Barry K."/>
            <person name="Shu S."/>
            <person name="Lindquist E."/>
            <person name="Wang M."/>
            <person name="Pitluck S."/>
            <person name="Vogel J.P."/>
            <person name="Garvin D.F."/>
            <person name="Mockler T.C."/>
            <person name="Schmutz J."/>
            <person name="Rokhsar D."/>
            <person name="Bevan M.W."/>
        </authorList>
    </citation>
    <scope>NUCLEOTIDE SEQUENCE</scope>
    <source>
        <strain evidence="2">Bd21</strain>
    </source>
</reference>
<feature type="compositionally biased region" description="Basic residues" evidence="1">
    <location>
        <begin position="48"/>
        <end position="58"/>
    </location>
</feature>
<evidence type="ECO:0000313" key="3">
    <source>
        <dbReference type="EnsemblPlants" id="PNT74900"/>
    </source>
</evidence>
<dbReference type="EMBL" id="CM000880">
    <property type="protein sequence ID" value="PNT74900.1"/>
    <property type="molecule type" value="Genomic_DNA"/>
</dbReference>
<dbReference type="EnsemblPlants" id="PNT74900">
    <property type="protein sequence ID" value="PNT74900"/>
    <property type="gene ID" value="BRADI_1g24195v3"/>
</dbReference>
<organism evidence="2">
    <name type="scientific">Brachypodium distachyon</name>
    <name type="common">Purple false brome</name>
    <name type="synonym">Trachynia distachya</name>
    <dbReference type="NCBI Taxonomy" id="15368"/>
    <lineage>
        <taxon>Eukaryota</taxon>
        <taxon>Viridiplantae</taxon>
        <taxon>Streptophyta</taxon>
        <taxon>Embryophyta</taxon>
        <taxon>Tracheophyta</taxon>
        <taxon>Spermatophyta</taxon>
        <taxon>Magnoliopsida</taxon>
        <taxon>Liliopsida</taxon>
        <taxon>Poales</taxon>
        <taxon>Poaceae</taxon>
        <taxon>BOP clade</taxon>
        <taxon>Pooideae</taxon>
        <taxon>Stipodae</taxon>
        <taxon>Brachypodieae</taxon>
        <taxon>Brachypodium</taxon>
    </lineage>
</organism>
<dbReference type="Gramene" id="PNT74900">
    <property type="protein sequence ID" value="PNT74900"/>
    <property type="gene ID" value="BRADI_1g24195v3"/>
</dbReference>
<protein>
    <submittedName>
        <fullName evidence="2 3">Uncharacterized protein</fullName>
    </submittedName>
</protein>
<gene>
    <name evidence="2" type="ORF">BRADI_1g24195v3</name>
</gene>
<name>A0A2K2DKT9_BRADI</name>
<feature type="compositionally biased region" description="Basic residues" evidence="1">
    <location>
        <begin position="134"/>
        <end position="144"/>
    </location>
</feature>
<dbReference type="Proteomes" id="UP000008810">
    <property type="component" value="Chromosome 1"/>
</dbReference>
<sequence>MANAFLSAISQISPSSAASSPSSPEKLLATKPMLRPPPHALLLAPARSAHRRSLRHSPPRALCTAALPSVPLLRPPLPQRRCSKPPHAHCRSPPRSPALSRAPPRASAPRRHDEADGGAPGRALTGGDAPACKQARRGRSRRLLGKGVAGGGPRRGDEAAEEEHRGWGAWDGRGREQGHRRTRGVAQDAGGG</sequence>
<feature type="compositionally biased region" description="Low complexity" evidence="1">
    <location>
        <begin position="93"/>
        <end position="107"/>
    </location>
</feature>
<keyword evidence="4" id="KW-1185">Reference proteome</keyword>